<dbReference type="GO" id="GO:0016887">
    <property type="term" value="F:ATP hydrolysis activity"/>
    <property type="evidence" value="ECO:0007669"/>
    <property type="project" value="InterPro"/>
</dbReference>
<evidence type="ECO:0000256" key="1">
    <source>
        <dbReference type="ARBA" id="ARBA00006611"/>
    </source>
</evidence>
<protein>
    <submittedName>
        <fullName evidence="3">Type II/IV secretion system protein</fullName>
    </submittedName>
</protein>
<accession>A0A3D4T1X0</accession>
<comment type="similarity">
    <text evidence="1">Belongs to the GSP E family.</text>
</comment>
<dbReference type="InterPro" id="IPR027417">
    <property type="entry name" value="P-loop_NTPase"/>
</dbReference>
<evidence type="ECO:0000313" key="3">
    <source>
        <dbReference type="EMBL" id="HCT14750.1"/>
    </source>
</evidence>
<dbReference type="SUPFAM" id="SSF52540">
    <property type="entry name" value="P-loop containing nucleoside triphosphate hydrolases"/>
    <property type="match status" value="1"/>
</dbReference>
<dbReference type="EMBL" id="DQID01000210">
    <property type="protein sequence ID" value="HCT14750.1"/>
    <property type="molecule type" value="Genomic_DNA"/>
</dbReference>
<dbReference type="Gene3D" id="3.40.50.300">
    <property type="entry name" value="P-loop containing nucleotide triphosphate hydrolases"/>
    <property type="match status" value="1"/>
</dbReference>
<dbReference type="InterPro" id="IPR050921">
    <property type="entry name" value="T4SS_GSP_E_ATPase"/>
</dbReference>
<proteinExistence type="inferred from homology"/>
<dbReference type="STRING" id="863239.GCA_000213935_01187"/>
<dbReference type="PANTHER" id="PTHR30486">
    <property type="entry name" value="TWITCHING MOTILITY PROTEIN PILT"/>
    <property type="match status" value="1"/>
</dbReference>
<dbReference type="AlphaFoldDB" id="A0A3D4T1X0"/>
<gene>
    <name evidence="3" type="ORF">DIW82_08180</name>
</gene>
<dbReference type="Proteomes" id="UP000261739">
    <property type="component" value="Unassembled WGS sequence"/>
</dbReference>
<dbReference type="InterPro" id="IPR001482">
    <property type="entry name" value="T2SS/T4SS_dom"/>
</dbReference>
<comment type="caution">
    <text evidence="3">The sequence shown here is derived from an EMBL/GenBank/DDBJ whole genome shotgun (WGS) entry which is preliminary data.</text>
</comment>
<evidence type="ECO:0000313" key="4">
    <source>
        <dbReference type="Proteomes" id="UP000261739"/>
    </source>
</evidence>
<name>A0A3D4T1X0_9CORY</name>
<dbReference type="Pfam" id="PF00437">
    <property type="entry name" value="T2SSE"/>
    <property type="match status" value="1"/>
</dbReference>
<dbReference type="PANTHER" id="PTHR30486:SF6">
    <property type="entry name" value="TYPE IV PILUS RETRACTATION ATPASE PILT"/>
    <property type="match status" value="1"/>
</dbReference>
<feature type="domain" description="Bacterial type II secretion system protein E" evidence="2">
    <location>
        <begin position="3"/>
        <end position="70"/>
    </location>
</feature>
<reference evidence="3 4" key="1">
    <citation type="journal article" date="2018" name="Nat. Biotechnol.">
        <title>A standardized bacterial taxonomy based on genome phylogeny substantially revises the tree of life.</title>
        <authorList>
            <person name="Parks D.H."/>
            <person name="Chuvochina M."/>
            <person name="Waite D.W."/>
            <person name="Rinke C."/>
            <person name="Skarshewski A."/>
            <person name="Chaumeil P.A."/>
            <person name="Hugenholtz P."/>
        </authorList>
    </citation>
    <scope>NUCLEOTIDE SEQUENCE [LARGE SCALE GENOMIC DNA]</scope>
    <source>
        <strain evidence="3">UBA11247</strain>
    </source>
</reference>
<sequence>GAGTVDMRTLVRQALRMRPDRIVVGEIRGAEIAELLLAFNTGHAGSAGTVHANRPDAVPGRLTALGALAGIPDAAVARQVVDGVDVVLHVDRSGGRRRLTGIGRFVLRRGELTVEPVTGGVPC</sequence>
<organism evidence="3 4">
    <name type="scientific">Corynebacterium nuruki</name>
    <dbReference type="NCBI Taxonomy" id="1032851"/>
    <lineage>
        <taxon>Bacteria</taxon>
        <taxon>Bacillati</taxon>
        <taxon>Actinomycetota</taxon>
        <taxon>Actinomycetes</taxon>
        <taxon>Mycobacteriales</taxon>
        <taxon>Corynebacteriaceae</taxon>
        <taxon>Corynebacterium</taxon>
    </lineage>
</organism>
<evidence type="ECO:0000259" key="2">
    <source>
        <dbReference type="Pfam" id="PF00437"/>
    </source>
</evidence>
<feature type="non-terminal residue" evidence="3">
    <location>
        <position position="1"/>
    </location>
</feature>